<evidence type="ECO:0000256" key="7">
    <source>
        <dbReference type="ARBA" id="ARBA00056363"/>
    </source>
</evidence>
<dbReference type="SUPFAM" id="SSF56712">
    <property type="entry name" value="Prokaryotic type I DNA topoisomerase"/>
    <property type="match status" value="1"/>
</dbReference>
<evidence type="ECO:0000256" key="2">
    <source>
        <dbReference type="ARBA" id="ARBA00009446"/>
    </source>
</evidence>
<dbReference type="SMART" id="SM00436">
    <property type="entry name" value="TOP1Bc"/>
    <property type="match status" value="1"/>
</dbReference>
<dbReference type="PANTHER" id="PTHR11390">
    <property type="entry name" value="PROKARYOTIC DNA TOPOISOMERASE"/>
    <property type="match status" value="1"/>
</dbReference>
<dbReference type="PRINTS" id="PR00417">
    <property type="entry name" value="PRTPISMRASEI"/>
</dbReference>
<keyword evidence="6" id="KW-0413">Isomerase</keyword>
<feature type="compositionally biased region" description="Pro residues" evidence="8">
    <location>
        <begin position="1837"/>
        <end position="1846"/>
    </location>
</feature>
<feature type="region of interest" description="Disordered" evidence="8">
    <location>
        <begin position="376"/>
        <end position="396"/>
    </location>
</feature>
<dbReference type="SMART" id="SM00493">
    <property type="entry name" value="TOPRIM"/>
    <property type="match status" value="1"/>
</dbReference>
<feature type="compositionally biased region" description="Pro residues" evidence="8">
    <location>
        <begin position="1125"/>
        <end position="1146"/>
    </location>
</feature>
<evidence type="ECO:0000256" key="5">
    <source>
        <dbReference type="ARBA" id="ARBA00023125"/>
    </source>
</evidence>
<evidence type="ECO:0000256" key="6">
    <source>
        <dbReference type="ARBA" id="ARBA00023235"/>
    </source>
</evidence>
<dbReference type="EMBL" id="CADEBD010000360">
    <property type="protein sequence ID" value="CAB3251567.1"/>
    <property type="molecule type" value="Genomic_DNA"/>
</dbReference>
<feature type="compositionally biased region" description="Pro residues" evidence="8">
    <location>
        <begin position="868"/>
        <end position="879"/>
    </location>
</feature>
<feature type="compositionally biased region" description="Low complexity" evidence="8">
    <location>
        <begin position="768"/>
        <end position="780"/>
    </location>
</feature>
<dbReference type="GO" id="GO:0006310">
    <property type="term" value="P:DNA recombination"/>
    <property type="evidence" value="ECO:0007669"/>
    <property type="project" value="TreeGrafter"/>
</dbReference>
<evidence type="ECO:0000259" key="10">
    <source>
        <dbReference type="PROSITE" id="PS52039"/>
    </source>
</evidence>
<evidence type="ECO:0000313" key="12">
    <source>
        <dbReference type="Proteomes" id="UP000494256"/>
    </source>
</evidence>
<comment type="similarity">
    <text evidence="2">Belongs to the type IA topoisomerase family.</text>
</comment>
<feature type="compositionally biased region" description="Pro residues" evidence="8">
    <location>
        <begin position="1175"/>
        <end position="1212"/>
    </location>
</feature>
<dbReference type="Gene3D" id="2.70.20.10">
    <property type="entry name" value="Topoisomerase I, domain 3"/>
    <property type="match status" value="1"/>
</dbReference>
<evidence type="ECO:0000259" key="9">
    <source>
        <dbReference type="PROSITE" id="PS50880"/>
    </source>
</evidence>
<organism evidence="11 12">
    <name type="scientific">Arctia plantaginis</name>
    <name type="common">Wood tiger moth</name>
    <name type="synonym">Phalaena plantaginis</name>
    <dbReference type="NCBI Taxonomy" id="874455"/>
    <lineage>
        <taxon>Eukaryota</taxon>
        <taxon>Metazoa</taxon>
        <taxon>Ecdysozoa</taxon>
        <taxon>Arthropoda</taxon>
        <taxon>Hexapoda</taxon>
        <taxon>Insecta</taxon>
        <taxon>Pterygota</taxon>
        <taxon>Neoptera</taxon>
        <taxon>Endopterygota</taxon>
        <taxon>Lepidoptera</taxon>
        <taxon>Glossata</taxon>
        <taxon>Ditrysia</taxon>
        <taxon>Noctuoidea</taxon>
        <taxon>Erebidae</taxon>
        <taxon>Arctiinae</taxon>
        <taxon>Arctia</taxon>
    </lineage>
</organism>
<dbReference type="InterPro" id="IPR056452">
    <property type="entry name" value="Zn_ribbon_TOP3B"/>
</dbReference>
<name>A0A8S1AXV5_ARCPL</name>
<comment type="caution">
    <text evidence="11">The sequence shown here is derived from an EMBL/GenBank/DDBJ whole genome shotgun (WGS) entry which is preliminary data.</text>
</comment>
<feature type="compositionally biased region" description="Pro residues" evidence="8">
    <location>
        <begin position="714"/>
        <end position="724"/>
    </location>
</feature>
<feature type="compositionally biased region" description="Pro residues" evidence="8">
    <location>
        <begin position="1018"/>
        <end position="1044"/>
    </location>
</feature>
<sequence>MKTALMVAEKPSLAQNLANLLSNAKCTTNKASNSACSVHEWNGTFKNEPVHFKMTSVCGHVMSLDFTGKYNNWDKVDPVELFSCPTEKKEAMPRLRIPAFLAQEAKGCDYLILWLDCDKEGENICFEVMSCVQPYMKGDVCSPLVTYRAKFSAITEKDIKAAMLNLVRPNENESRSVDARQELDLRIGCAFTRFQTKYFQGRYGDLDASLISYGPCQTPTLGFCVQRHDEIQTFKPETFWVLRVTASTSEGRELPLEWKRIRCFEKEIANMFLAGIKEIKEATVVNVQAKEKVKPRPVALNTVELMRVASAGLGMGPHHAMQVAERLYTQGYISYPRTETTSYPENYDLMGTLRQQQNSSKWGAEVRAIIASGMNRPKKGRDVGDHPPITPMRPASESELEGDMWRIYDYVTRHFIATLSRDCKYLSTTITFQIGSETFYYTGNTLVDAGYTEIMHWQAFGKDEFVPLLKVDEVLKAHDHRLVECQTSPPDYLTESEVITLMEKHGIGTDASIPVHINNICQRNYVTVGSGRRLVPTNLGIVLVHGYQKIDPELVLPTMRSALEEQLLLIALGRADFHAVLAHTTEIFRRKFQYFVRSIEAMDQLFEVNFSSLKSSGKALSRCGKCRRYMRYIQAKPARLHCSHCDDTYALPQNGTVRIYRELKCPLDDFELLSWSSGNKGKSFPLCPYCYNHPPFRGRPDPPLPPLRADRRPSPGPPGTPPPLQGGGTRHHGCRPPPAAPPPGPPLSPPPPGWGKTPPGGPPPHRCPPFFTRPPFSRRVPPLPPLKGGGTRRARASPGPPPAFPGGPPGLWAPNPPPPYLYRCRGPPAPPAPPQNPLTAPLKEGPFQRPGPYPTPQKRWGNPQARACPPPRLTPPLRPGPFRLGVPLPYRPSIKVRGVRPERRAAPRPPMPAPPAFSALWYPTSALSYRCGEYRAPALPPPSRHAPLLGGLRAPLPYPPLPNRCRGSRAGAGPCRRLGPPPFPPFPFGFPPQPGRGSRAGAPGRSRRAHPAPSGPGKNPPPPPGVRGKPPRAPHPPIPPPPKPGFRGGYPPTAPIRAGEPPGPRGPPPQMPPPYAPLPCASHTPPRAGGAPPNARASAASPIPPPFYRGGRRPHPPNRAGGPPASLPAPPPPYRAGGPGGPPSRPPTGGGLPRGARAPPAHQTRLLYGGGYAPAPSPPPMGGTAPAPRPPPSHIPPLGGPGPFRPPAPPPTQRASRAGAPPAPRCRFRPASAPGAPHALLRGGGLRPGDPPPAPIPVRVPRAGLRASPYPAPKRGGSAPGPPSPPHRTAAPAPGPHRRGPTSPPPFPGGRLGEYRAERTRLPPTMHRPRGPPPFGPPPPLLPSPAFTRRGVGGVPRRAHAPARRHHRHDRLPLLRAGLQRARAYPTLPPYSIQVSVEYRAERTRPARRHHRHDRLPLLRAGLQRARAYPTLPPYSIQVSVEYRAERTRLPAAITDMTACLYCEPAFSALVRTLPYRPYSIQVSVEYRAERTRLPAAITDMTACLYCEPAFSALVRTLPYRPTLYRLSVEYRAERTRLPAAITDMTACLYCEPAFSALVSVEYRAERTRLPAAITDMTACLYCEPAFSALVRTLPYRPTLYRCRWSTRAERTRLPAAITDMTACLYCEPAFSALVRTLPYRPTLYRCRWSTAPERTRLPAAITDMTACLYCEPAFSALVRTLPYALLYTGVGVGGVPRERTRLPRRHHRHDRLPLLRAGLQRASCVPYPTPYSIKVSVEYRAERTRLHAAIHRHDRLPLLRAGLQRARALPYPTALLLYRCRVEYRAERTRLPAAITDMTAASTASRPSGALVRTLPYPPLLYTGVGGVPAPEAHAPCPPPSPTGPPVSTASRPSARSCVPYPTALLYTGVGGVPRRAHAPAAAITDMTACLYCEPAFSALVRTLPYRPYSIQVSVEYRAERTRLPAAITDMTACLYCEPAFSALVSVELPRRAHAPARRHHRHDRLPLLRAGLQRARAYPTLPPYSIQVSVEYRAERTRLPAAITDMTACLYCEPAFSALVSVEYRAERTRLPAAITDMTACLYCEPAFSALSDHKIVNVAQVEKHRAVVSRATPARGRGGRARKPSHRNKQPKDKMAQLAAYFV</sequence>
<feature type="compositionally biased region" description="Pro residues" evidence="8">
    <location>
        <begin position="735"/>
        <end position="767"/>
    </location>
</feature>
<keyword evidence="5" id="KW-0238">DNA-binding</keyword>
<dbReference type="PROSITE" id="PS00396">
    <property type="entry name" value="TOPO_IA_1"/>
    <property type="match status" value="1"/>
</dbReference>
<dbReference type="InterPro" id="IPR013825">
    <property type="entry name" value="Topo_IA_cen_sub2"/>
</dbReference>
<dbReference type="Gene3D" id="3.40.50.140">
    <property type="match status" value="1"/>
</dbReference>
<dbReference type="GO" id="GO:0005634">
    <property type="term" value="C:nucleus"/>
    <property type="evidence" value="ECO:0007669"/>
    <property type="project" value="TreeGrafter"/>
</dbReference>
<feature type="region of interest" description="Disordered" evidence="8">
    <location>
        <begin position="2073"/>
        <end position="2095"/>
    </location>
</feature>
<dbReference type="PROSITE" id="PS52039">
    <property type="entry name" value="TOPO_IA_2"/>
    <property type="match status" value="1"/>
</dbReference>
<evidence type="ECO:0000256" key="1">
    <source>
        <dbReference type="ARBA" id="ARBA00000213"/>
    </source>
</evidence>
<feature type="domain" description="Toprim" evidence="9">
    <location>
        <begin position="3"/>
        <end position="156"/>
    </location>
</feature>
<feature type="compositionally biased region" description="Low complexity" evidence="8">
    <location>
        <begin position="1049"/>
        <end position="1060"/>
    </location>
</feature>
<dbReference type="FunFam" id="1.10.290.10:FF:000001">
    <property type="entry name" value="DNA topoisomerase"/>
    <property type="match status" value="1"/>
</dbReference>
<accession>A0A8S1AXV5</accession>
<dbReference type="FunFam" id="3.40.50.140:FF:000002">
    <property type="entry name" value="DNA topoisomerase"/>
    <property type="match status" value="1"/>
</dbReference>
<dbReference type="Pfam" id="PF23546">
    <property type="entry name" value="Zn_ribbon_TOP3B"/>
    <property type="match status" value="1"/>
</dbReference>
<dbReference type="InterPro" id="IPR034144">
    <property type="entry name" value="TOPRIM_TopoIII"/>
</dbReference>
<protein>
    <recommendedName>
        <fullName evidence="3">DNA topoisomerase</fullName>
        <ecNumber evidence="3">5.6.2.1</ecNumber>
    </recommendedName>
</protein>
<feature type="compositionally biased region" description="Pro residues" evidence="8">
    <location>
        <begin position="1249"/>
        <end position="1258"/>
    </location>
</feature>
<gene>
    <name evidence="11" type="ORF">APLA_LOCUS13666</name>
</gene>
<feature type="compositionally biased region" description="Pro residues" evidence="8">
    <location>
        <begin position="827"/>
        <end position="836"/>
    </location>
</feature>
<comment type="function">
    <text evidence="7">Releases the supercoiling and torsional tension of DNA introduced during the DNA replication and transcription by transiently cleaving and rejoining one strand of the DNA duplex. Introduces a single-strand break via transesterification at a target site in duplex DNA. The scissile phosphodiester is attacked by the catalytic tyrosine of the enzyme, resulting in the formation of a DNA-(5'-phosphotyrosyl)-enzyme intermediate and the expulsion of a 3'-OH DNA strand. The free DNA strand than undergoes passage around the unbroken strand thus removing DNA supercoils. Finally, in the religation step, the DNA 3'-OH attacks the covalent intermediate to expel the active-site tyrosine and restore the DNA phosphodiester backbone. Weakly relaxes negative supercoils and displays a distinct preference for binding single-stranded DNA.</text>
</comment>
<dbReference type="InterPro" id="IPR006171">
    <property type="entry name" value="TOPRIM_dom"/>
</dbReference>
<dbReference type="EC" id="5.6.2.1" evidence="3"/>
<dbReference type="InterPro" id="IPR003602">
    <property type="entry name" value="Topo_IA_DNA-bd_dom"/>
</dbReference>
<dbReference type="InterPro" id="IPR013824">
    <property type="entry name" value="Topo_IA_cen_sub1"/>
</dbReference>
<feature type="compositionally biased region" description="Pro residues" evidence="8">
    <location>
        <begin position="1331"/>
        <end position="1343"/>
    </location>
</feature>
<dbReference type="InterPro" id="IPR000380">
    <property type="entry name" value="Topo_IA"/>
</dbReference>
<dbReference type="PROSITE" id="PS50880">
    <property type="entry name" value="TOPRIM"/>
    <property type="match status" value="1"/>
</dbReference>
<feature type="compositionally biased region" description="Pro residues" evidence="8">
    <location>
        <begin position="1061"/>
        <end position="1077"/>
    </location>
</feature>
<dbReference type="InterPro" id="IPR023406">
    <property type="entry name" value="Topo_IA_AS"/>
</dbReference>
<feature type="compositionally biased region" description="Basic residues" evidence="8">
    <location>
        <begin position="2080"/>
        <end position="2092"/>
    </location>
</feature>
<dbReference type="Proteomes" id="UP000494256">
    <property type="component" value="Unassembled WGS sequence"/>
</dbReference>
<reference evidence="11 12" key="1">
    <citation type="submission" date="2020-04" db="EMBL/GenBank/DDBJ databases">
        <authorList>
            <person name="Wallbank WR R."/>
            <person name="Pardo Diaz C."/>
            <person name="Kozak K."/>
            <person name="Martin S."/>
            <person name="Jiggins C."/>
            <person name="Moest M."/>
            <person name="Warren A I."/>
            <person name="Byers J.R.P. K."/>
            <person name="Montejo-Kovacevich G."/>
            <person name="Yen C E."/>
        </authorList>
    </citation>
    <scope>NUCLEOTIDE SEQUENCE [LARGE SCALE GENOMIC DNA]</scope>
</reference>
<feature type="region of interest" description="Disordered" evidence="8">
    <location>
        <begin position="698"/>
        <end position="885"/>
    </location>
</feature>
<dbReference type="PANTHER" id="PTHR11390:SF20">
    <property type="entry name" value="DNA TOPOISOMERASE 3-BETA-1"/>
    <property type="match status" value="1"/>
</dbReference>
<dbReference type="Pfam" id="PF01131">
    <property type="entry name" value="Topoisom_bac"/>
    <property type="match status" value="1"/>
</dbReference>
<dbReference type="InterPro" id="IPR013826">
    <property type="entry name" value="Topo_IA_cen_sub3"/>
</dbReference>
<dbReference type="SMART" id="SM00437">
    <property type="entry name" value="TOP1Ac"/>
    <property type="match status" value="1"/>
</dbReference>
<dbReference type="CDD" id="cd00186">
    <property type="entry name" value="TOP1Ac"/>
    <property type="match status" value="1"/>
</dbReference>
<dbReference type="GO" id="GO:0006265">
    <property type="term" value="P:DNA topological change"/>
    <property type="evidence" value="ECO:0007669"/>
    <property type="project" value="InterPro"/>
</dbReference>
<evidence type="ECO:0000256" key="3">
    <source>
        <dbReference type="ARBA" id="ARBA00012891"/>
    </source>
</evidence>
<evidence type="ECO:0000256" key="4">
    <source>
        <dbReference type="ARBA" id="ARBA00023029"/>
    </source>
</evidence>
<feature type="compositionally biased region" description="Basic residues" evidence="8">
    <location>
        <begin position="1357"/>
        <end position="1368"/>
    </location>
</feature>
<dbReference type="OrthoDB" id="7422098at2759"/>
<feature type="compositionally biased region" description="Pro residues" evidence="8">
    <location>
        <begin position="979"/>
        <end position="994"/>
    </location>
</feature>
<evidence type="ECO:0000313" key="11">
    <source>
        <dbReference type="EMBL" id="CAB3251567.1"/>
    </source>
</evidence>
<comment type="catalytic activity">
    <reaction evidence="1">
        <text>ATP-independent breakage of single-stranded DNA, followed by passage and rejoining.</text>
        <dbReference type="EC" id="5.6.2.1"/>
    </reaction>
</comment>
<dbReference type="InterPro" id="IPR003601">
    <property type="entry name" value="Topo_IA_2"/>
</dbReference>
<dbReference type="Gene3D" id="1.10.290.10">
    <property type="entry name" value="Topoisomerase I, domain 4"/>
    <property type="match status" value="1"/>
</dbReference>
<dbReference type="GO" id="GO:0003917">
    <property type="term" value="F:DNA topoisomerase type I (single strand cut, ATP-independent) activity"/>
    <property type="evidence" value="ECO:0007669"/>
    <property type="project" value="UniProtKB-EC"/>
</dbReference>
<dbReference type="InterPro" id="IPR013497">
    <property type="entry name" value="Topo_IA_cen"/>
</dbReference>
<dbReference type="GO" id="GO:0003677">
    <property type="term" value="F:DNA binding"/>
    <property type="evidence" value="ECO:0007669"/>
    <property type="project" value="UniProtKB-KW"/>
</dbReference>
<feature type="compositionally biased region" description="Low complexity" evidence="8">
    <location>
        <begin position="995"/>
        <end position="1004"/>
    </location>
</feature>
<feature type="compositionally biased region" description="Low complexity" evidence="8">
    <location>
        <begin position="1229"/>
        <end position="1241"/>
    </location>
</feature>
<feature type="compositionally biased region" description="Pro residues" evidence="8">
    <location>
        <begin position="798"/>
        <end position="808"/>
    </location>
</feature>
<feature type="compositionally biased region" description="Low complexity" evidence="8">
    <location>
        <begin position="1085"/>
        <end position="1101"/>
    </location>
</feature>
<feature type="region of interest" description="Disordered" evidence="8">
    <location>
        <begin position="954"/>
        <end position="1368"/>
    </location>
</feature>
<keyword evidence="4" id="KW-0799">Topoisomerase</keyword>
<feature type="region of interest" description="Disordered" evidence="8">
    <location>
        <begin position="1834"/>
        <end position="1854"/>
    </location>
</feature>
<proteinExistence type="inferred from homology"/>
<dbReference type="CDD" id="cd03362">
    <property type="entry name" value="TOPRIM_TopoIA_TopoIII"/>
    <property type="match status" value="1"/>
</dbReference>
<dbReference type="Gene3D" id="1.10.460.10">
    <property type="entry name" value="Topoisomerase I, domain 2"/>
    <property type="match status" value="1"/>
</dbReference>
<dbReference type="InterPro" id="IPR023405">
    <property type="entry name" value="Topo_IA_core_domain"/>
</dbReference>
<dbReference type="GO" id="GO:0006281">
    <property type="term" value="P:DNA repair"/>
    <property type="evidence" value="ECO:0007669"/>
    <property type="project" value="TreeGrafter"/>
</dbReference>
<dbReference type="Pfam" id="PF01751">
    <property type="entry name" value="Toprim"/>
    <property type="match status" value="1"/>
</dbReference>
<evidence type="ECO:0000256" key="8">
    <source>
        <dbReference type="SAM" id="MobiDB-lite"/>
    </source>
</evidence>
<feature type="domain" description="Topo IA-type catalytic" evidence="10">
    <location>
        <begin position="170"/>
        <end position="592"/>
    </location>
</feature>